<evidence type="ECO:0000256" key="1">
    <source>
        <dbReference type="ARBA" id="ARBA00000900"/>
    </source>
</evidence>
<keyword evidence="9" id="KW-1185">Reference proteome</keyword>
<accession>A0AAV1QRT9</accession>
<dbReference type="EC" id="2.3.2.27" evidence="2"/>
<dbReference type="Proteomes" id="UP001314170">
    <property type="component" value="Unassembled WGS sequence"/>
</dbReference>
<dbReference type="Pfam" id="PF13639">
    <property type="entry name" value="zf-RING_2"/>
    <property type="match status" value="1"/>
</dbReference>
<proteinExistence type="predicted"/>
<dbReference type="SUPFAM" id="SSF57850">
    <property type="entry name" value="RING/U-box"/>
    <property type="match status" value="1"/>
</dbReference>
<evidence type="ECO:0000256" key="6">
    <source>
        <dbReference type="PROSITE-ProRule" id="PRU00175"/>
    </source>
</evidence>
<comment type="caution">
    <text evidence="8">The sequence shown here is derived from an EMBL/GenBank/DDBJ whole genome shotgun (WGS) entry which is preliminary data.</text>
</comment>
<evidence type="ECO:0000256" key="4">
    <source>
        <dbReference type="ARBA" id="ARBA00022771"/>
    </source>
</evidence>
<dbReference type="InterPro" id="IPR013083">
    <property type="entry name" value="Znf_RING/FYVE/PHD"/>
</dbReference>
<evidence type="ECO:0000259" key="7">
    <source>
        <dbReference type="PROSITE" id="PS50089"/>
    </source>
</evidence>
<keyword evidence="5" id="KW-0862">Zinc</keyword>
<keyword evidence="4 6" id="KW-0863">Zinc-finger</keyword>
<sequence>MATTSDDTMSSNYNYRYWDFQQDHILFKYKKLVDDLPVSAKTKGFIMEFRYQEKLQRQYQPYNDTRLLHSSTELVYVKGRASHSKIAMEQILCPRLCLMGIPQEDHERLVQETLCSTSKHGYKKAAGPVPIVVEIVLFSVVKDKGQEEKVMDLSRERSMKNQRFKSVPVIGKYGRFVKGLKKVGLVYEDMDVCGICLQRLEDKLFGATWLPCSHAYHGSCIGKWFDTSPSCPTCRFQFTEGRSS</sequence>
<dbReference type="InterPro" id="IPR001841">
    <property type="entry name" value="Znf_RING"/>
</dbReference>
<protein>
    <recommendedName>
        <fullName evidence="2">RING-type E3 ubiquitin transferase</fullName>
        <ecNumber evidence="2">2.3.2.27</ecNumber>
    </recommendedName>
</protein>
<dbReference type="AlphaFoldDB" id="A0AAV1QRT9"/>
<reference evidence="8 9" key="1">
    <citation type="submission" date="2024-01" db="EMBL/GenBank/DDBJ databases">
        <authorList>
            <person name="Waweru B."/>
        </authorList>
    </citation>
    <scope>NUCLEOTIDE SEQUENCE [LARGE SCALE GENOMIC DNA]</scope>
</reference>
<evidence type="ECO:0000256" key="2">
    <source>
        <dbReference type="ARBA" id="ARBA00012483"/>
    </source>
</evidence>
<dbReference type="GO" id="GO:0061630">
    <property type="term" value="F:ubiquitin protein ligase activity"/>
    <property type="evidence" value="ECO:0007669"/>
    <property type="project" value="UniProtKB-EC"/>
</dbReference>
<keyword evidence="3" id="KW-0479">Metal-binding</keyword>
<dbReference type="EMBL" id="CAWUPB010000130">
    <property type="protein sequence ID" value="CAK7323540.1"/>
    <property type="molecule type" value="Genomic_DNA"/>
</dbReference>
<dbReference type="PROSITE" id="PS50089">
    <property type="entry name" value="ZF_RING_2"/>
    <property type="match status" value="1"/>
</dbReference>
<evidence type="ECO:0000313" key="8">
    <source>
        <dbReference type="EMBL" id="CAK7323540.1"/>
    </source>
</evidence>
<evidence type="ECO:0000256" key="3">
    <source>
        <dbReference type="ARBA" id="ARBA00022723"/>
    </source>
</evidence>
<organism evidence="8 9">
    <name type="scientific">Dovyalis caffra</name>
    <dbReference type="NCBI Taxonomy" id="77055"/>
    <lineage>
        <taxon>Eukaryota</taxon>
        <taxon>Viridiplantae</taxon>
        <taxon>Streptophyta</taxon>
        <taxon>Embryophyta</taxon>
        <taxon>Tracheophyta</taxon>
        <taxon>Spermatophyta</taxon>
        <taxon>Magnoliopsida</taxon>
        <taxon>eudicotyledons</taxon>
        <taxon>Gunneridae</taxon>
        <taxon>Pentapetalae</taxon>
        <taxon>rosids</taxon>
        <taxon>fabids</taxon>
        <taxon>Malpighiales</taxon>
        <taxon>Salicaceae</taxon>
        <taxon>Flacourtieae</taxon>
        <taxon>Dovyalis</taxon>
    </lineage>
</organism>
<dbReference type="PANTHER" id="PTHR15710">
    <property type="entry name" value="E3 UBIQUITIN-PROTEIN LIGASE PRAJA"/>
    <property type="match status" value="1"/>
</dbReference>
<evidence type="ECO:0000256" key="5">
    <source>
        <dbReference type="ARBA" id="ARBA00022833"/>
    </source>
</evidence>
<name>A0AAV1QRT9_9ROSI</name>
<dbReference type="Gene3D" id="3.30.40.10">
    <property type="entry name" value="Zinc/RING finger domain, C3HC4 (zinc finger)"/>
    <property type="match status" value="1"/>
</dbReference>
<dbReference type="SMART" id="SM00184">
    <property type="entry name" value="RING"/>
    <property type="match status" value="1"/>
</dbReference>
<feature type="domain" description="RING-type" evidence="7">
    <location>
        <begin position="193"/>
        <end position="235"/>
    </location>
</feature>
<evidence type="ECO:0000313" key="9">
    <source>
        <dbReference type="Proteomes" id="UP001314170"/>
    </source>
</evidence>
<gene>
    <name evidence="8" type="ORF">DCAF_LOCUS1169</name>
</gene>
<dbReference type="GO" id="GO:0008270">
    <property type="term" value="F:zinc ion binding"/>
    <property type="evidence" value="ECO:0007669"/>
    <property type="project" value="UniProtKB-KW"/>
</dbReference>
<comment type="catalytic activity">
    <reaction evidence="1">
        <text>S-ubiquitinyl-[E2 ubiquitin-conjugating enzyme]-L-cysteine + [acceptor protein]-L-lysine = [E2 ubiquitin-conjugating enzyme]-L-cysteine + N(6)-ubiquitinyl-[acceptor protein]-L-lysine.</text>
        <dbReference type="EC" id="2.3.2.27"/>
    </reaction>
</comment>